<dbReference type="AlphaFoldDB" id="A0A2K3QAL9"/>
<dbReference type="OrthoDB" id="74360at2759"/>
<evidence type="ECO:0000256" key="1">
    <source>
        <dbReference type="ARBA" id="ARBA00010139"/>
    </source>
</evidence>
<protein>
    <submittedName>
        <fullName evidence="3">Uncharacterized protein</fullName>
    </submittedName>
</protein>
<evidence type="ECO:0000256" key="2">
    <source>
        <dbReference type="SAM" id="MobiDB-lite"/>
    </source>
</evidence>
<dbReference type="InterPro" id="IPR036188">
    <property type="entry name" value="FAD/NAD-bd_sf"/>
</dbReference>
<dbReference type="STRING" id="45235.A0A2K3QAL9"/>
<dbReference type="EMBL" id="NRSZ01000867">
    <property type="protein sequence ID" value="PNY24600.1"/>
    <property type="molecule type" value="Genomic_DNA"/>
</dbReference>
<evidence type="ECO:0000313" key="3">
    <source>
        <dbReference type="EMBL" id="PNY24600.1"/>
    </source>
</evidence>
<feature type="region of interest" description="Disordered" evidence="2">
    <location>
        <begin position="1"/>
        <end position="20"/>
    </location>
</feature>
<name>A0A2K3QAL9_9HYPO</name>
<evidence type="ECO:0000313" key="4">
    <source>
        <dbReference type="Proteomes" id="UP000236621"/>
    </source>
</evidence>
<dbReference type="Proteomes" id="UP000236621">
    <property type="component" value="Unassembled WGS sequence"/>
</dbReference>
<dbReference type="PANTHER" id="PTHR42877">
    <property type="entry name" value="L-ORNITHINE N(5)-MONOOXYGENASE-RELATED"/>
    <property type="match status" value="1"/>
</dbReference>
<dbReference type="InterPro" id="IPR051209">
    <property type="entry name" value="FAD-bind_Monooxygenase_sf"/>
</dbReference>
<dbReference type="Gene3D" id="3.50.50.60">
    <property type="entry name" value="FAD/NAD(P)-binding domain"/>
    <property type="match status" value="1"/>
</dbReference>
<sequence>MPSTRSSSSADKPTGRLRGQTPSYSPLFKFVMKYVPLAMRIYRAKLFWEKERDFAGFDLVTGADTRKNWTAETTDYIRKNSPANYRDFLVPKSEIGCKRRVNDTDYLLNLHRPNVELIYEDPVQEIVEDGVRTKSGRVVPADAIVLAHGFETQKFLFPMKIYGENGIDLYEHWNRVSEGVPSSYLGTCIAGFPNFFIMMVYLFSGALLTSWPKPSAEARDIAVVQEKAKKFVWASGCTSWFIEPNTKRNSVMFPDWQYRFWLRTVFVAWNDFSYTQSRDGAADAKKLDPGAGSLIALVLSLAICASAWALESFDLESQDEGQQRNTIRPDHRALTEVINSTGYHALCAMLEVP</sequence>
<organism evidence="3 4">
    <name type="scientific">Tolypocladium capitatum</name>
    <dbReference type="NCBI Taxonomy" id="45235"/>
    <lineage>
        <taxon>Eukaryota</taxon>
        <taxon>Fungi</taxon>
        <taxon>Dikarya</taxon>
        <taxon>Ascomycota</taxon>
        <taxon>Pezizomycotina</taxon>
        <taxon>Sordariomycetes</taxon>
        <taxon>Hypocreomycetidae</taxon>
        <taxon>Hypocreales</taxon>
        <taxon>Ophiocordycipitaceae</taxon>
        <taxon>Tolypocladium</taxon>
    </lineage>
</organism>
<accession>A0A2K3QAL9</accession>
<proteinExistence type="inferred from homology"/>
<dbReference type="PANTHER" id="PTHR42877:SF5">
    <property type="entry name" value="L-ORNITHINE N(5)-MONOOXYGENASE-RELATED"/>
    <property type="match status" value="1"/>
</dbReference>
<reference evidence="3 4" key="1">
    <citation type="submission" date="2017-08" db="EMBL/GenBank/DDBJ databases">
        <title>Harnessing the power of phylogenomics to disentangle the directionality and signatures of interkingdom host jumping in the parasitic fungal genus Tolypocladium.</title>
        <authorList>
            <person name="Quandt C.A."/>
            <person name="Patterson W."/>
            <person name="Spatafora J.W."/>
        </authorList>
    </citation>
    <scope>NUCLEOTIDE SEQUENCE [LARGE SCALE GENOMIC DNA]</scope>
    <source>
        <strain evidence="3 4">CBS 113982</strain>
    </source>
</reference>
<keyword evidence="4" id="KW-1185">Reference proteome</keyword>
<dbReference type="SUPFAM" id="SSF51905">
    <property type="entry name" value="FAD/NAD(P)-binding domain"/>
    <property type="match status" value="1"/>
</dbReference>
<comment type="caution">
    <text evidence="3">The sequence shown here is derived from an EMBL/GenBank/DDBJ whole genome shotgun (WGS) entry which is preliminary data.</text>
</comment>
<gene>
    <name evidence="3" type="ORF">TCAP_05454</name>
</gene>
<comment type="similarity">
    <text evidence="1">Belongs to the FAD-binding monooxygenase family.</text>
</comment>
<feature type="compositionally biased region" description="Polar residues" evidence="2">
    <location>
        <begin position="1"/>
        <end position="11"/>
    </location>
</feature>